<keyword evidence="1" id="KW-1133">Transmembrane helix</keyword>
<reference evidence="2 3" key="1">
    <citation type="submission" date="2019-02" db="EMBL/GenBank/DDBJ databases">
        <title>Deep-cultivation of Planctomycetes and their phenomic and genomic characterization uncovers novel biology.</title>
        <authorList>
            <person name="Wiegand S."/>
            <person name="Jogler M."/>
            <person name="Boedeker C."/>
            <person name="Pinto D."/>
            <person name="Vollmers J."/>
            <person name="Rivas-Marin E."/>
            <person name="Kohn T."/>
            <person name="Peeters S.H."/>
            <person name="Heuer A."/>
            <person name="Rast P."/>
            <person name="Oberbeckmann S."/>
            <person name="Bunk B."/>
            <person name="Jeske O."/>
            <person name="Meyerdierks A."/>
            <person name="Storesund J.E."/>
            <person name="Kallscheuer N."/>
            <person name="Luecker S."/>
            <person name="Lage O.M."/>
            <person name="Pohl T."/>
            <person name="Merkel B.J."/>
            <person name="Hornburger P."/>
            <person name="Mueller R.-W."/>
            <person name="Bruemmer F."/>
            <person name="Labrenz M."/>
            <person name="Spormann A.M."/>
            <person name="Op Den Camp H."/>
            <person name="Overmann J."/>
            <person name="Amann R."/>
            <person name="Jetten M.S.M."/>
            <person name="Mascher T."/>
            <person name="Medema M.H."/>
            <person name="Devos D.P."/>
            <person name="Kaster A.-K."/>
            <person name="Ovreas L."/>
            <person name="Rohde M."/>
            <person name="Galperin M.Y."/>
            <person name="Jogler C."/>
        </authorList>
    </citation>
    <scope>NUCLEOTIDE SEQUENCE [LARGE SCALE GENOMIC DNA]</scope>
    <source>
        <strain evidence="2 3">Pla111</strain>
    </source>
</reference>
<gene>
    <name evidence="2" type="ORF">Pla111_25970</name>
</gene>
<organism evidence="2 3">
    <name type="scientific">Botrimarina hoheduenensis</name>
    <dbReference type="NCBI Taxonomy" id="2528000"/>
    <lineage>
        <taxon>Bacteria</taxon>
        <taxon>Pseudomonadati</taxon>
        <taxon>Planctomycetota</taxon>
        <taxon>Planctomycetia</taxon>
        <taxon>Pirellulales</taxon>
        <taxon>Lacipirellulaceae</taxon>
        <taxon>Botrimarina</taxon>
    </lineage>
</organism>
<proteinExistence type="predicted"/>
<protein>
    <submittedName>
        <fullName evidence="2">Uncharacterized protein</fullName>
    </submittedName>
</protein>
<keyword evidence="1" id="KW-0812">Transmembrane</keyword>
<evidence type="ECO:0000313" key="3">
    <source>
        <dbReference type="Proteomes" id="UP000318995"/>
    </source>
</evidence>
<feature type="transmembrane region" description="Helical" evidence="1">
    <location>
        <begin position="103"/>
        <end position="123"/>
    </location>
</feature>
<dbReference type="EMBL" id="SJPH01000005">
    <property type="protein sequence ID" value="TWT42959.1"/>
    <property type="molecule type" value="Genomic_DNA"/>
</dbReference>
<dbReference type="RefSeq" id="WP_146574829.1">
    <property type="nucleotide sequence ID" value="NZ_SJPH01000005.1"/>
</dbReference>
<keyword evidence="3" id="KW-1185">Reference proteome</keyword>
<dbReference type="Proteomes" id="UP000318995">
    <property type="component" value="Unassembled WGS sequence"/>
</dbReference>
<evidence type="ECO:0000313" key="2">
    <source>
        <dbReference type="EMBL" id="TWT42959.1"/>
    </source>
</evidence>
<evidence type="ECO:0000256" key="1">
    <source>
        <dbReference type="SAM" id="Phobius"/>
    </source>
</evidence>
<comment type="caution">
    <text evidence="2">The sequence shown here is derived from an EMBL/GenBank/DDBJ whole genome shotgun (WGS) entry which is preliminary data.</text>
</comment>
<dbReference type="AlphaFoldDB" id="A0A5C5VYX4"/>
<accession>A0A5C5VYX4</accession>
<sequence length="126" mass="14093">MKQVLPISALAVGVLLLLLATNWIQIQPPTSLWTPDDEATLEKMNDGVYQLYERLPIAERATIEARLGAYDGTLTEYEKAVAARNAFREKRTTAMTRPKAITAWLRGAGYGAILLGIVSFYFFRQT</sequence>
<keyword evidence="1" id="KW-0472">Membrane</keyword>
<name>A0A5C5VYX4_9BACT</name>